<accession>A0A9X3IZN2</accession>
<reference evidence="1" key="1">
    <citation type="submission" date="2022-11" db="EMBL/GenBank/DDBJ databases">
        <title>Minimal conservation of predation-associated metabolite biosynthetic gene clusters underscores biosynthetic potential of Myxococcota including descriptions for ten novel species: Archangium lansinium sp. nov., Myxococcus landrumus sp. nov., Nannocystis bai.</title>
        <authorList>
            <person name="Ahearne A."/>
            <person name="Stevens C."/>
            <person name="Phillips K."/>
        </authorList>
    </citation>
    <scope>NUCLEOTIDE SEQUENCE</scope>
    <source>
        <strain evidence="1">Na p29</strain>
    </source>
</reference>
<proteinExistence type="predicted"/>
<evidence type="ECO:0000313" key="1">
    <source>
        <dbReference type="EMBL" id="MCY1009235.1"/>
    </source>
</evidence>
<dbReference type="SUPFAM" id="SSF47090">
    <property type="entry name" value="PGBD-like"/>
    <property type="match status" value="1"/>
</dbReference>
<dbReference type="Proteomes" id="UP001150924">
    <property type="component" value="Unassembled WGS sequence"/>
</dbReference>
<organism evidence="1 2">
    <name type="scientific">Nannocystis pusilla</name>
    <dbReference type="NCBI Taxonomy" id="889268"/>
    <lineage>
        <taxon>Bacteria</taxon>
        <taxon>Pseudomonadati</taxon>
        <taxon>Myxococcota</taxon>
        <taxon>Polyangia</taxon>
        <taxon>Nannocystales</taxon>
        <taxon>Nannocystaceae</taxon>
        <taxon>Nannocystis</taxon>
    </lineage>
</organism>
<keyword evidence="2" id="KW-1185">Reference proteome</keyword>
<sequence>MRRHGLAAPEQLTGLGEGEARALEQYQQAEAVDRAIRAAQAHLVCERLLPAKTRRGVFGSETARALAVYQRRHWIVAAGELDGDTQAALLADSRELDLRLALRVLRQRVADAAGLIEDGSARGEWGTVLGRRLDPAELRFDAGYAPLADGAADLVSPTTEAAARALGWHDFASTRDSLRALLDATPTPIAVRLPRPPAYHGSTMALRAVIHCSGAAREEDDDSQVARPRRPVLELYARTGEREIALVRWPTTLGGWKPERLADGAIVRRHKASDVGPRVWRDLVAAPVWFAPASTPDDELLGVRDGRWTVKEDLVGPGYRSAYGLMMLVHHEQVDHGDHVHMIDHGIRTHGSVSYRSILSGDSHGCHRLYNHQALLLAAFLLRHRDYAVRGPIEETYVRRVAGHGGRWVVARDQRGYLYELTPPVPVDVRAGSVGRACAR</sequence>
<dbReference type="InterPro" id="IPR036366">
    <property type="entry name" value="PGBDSf"/>
</dbReference>
<dbReference type="AlphaFoldDB" id="A0A9X3IZN2"/>
<protein>
    <submittedName>
        <fullName evidence="1">Peptidoglycan-binding domain-containing protein</fullName>
    </submittedName>
</protein>
<dbReference type="EMBL" id="JAPNKE010000002">
    <property type="protein sequence ID" value="MCY1009235.1"/>
    <property type="molecule type" value="Genomic_DNA"/>
</dbReference>
<name>A0A9X3IZN2_9BACT</name>
<dbReference type="Gene3D" id="1.10.101.10">
    <property type="entry name" value="PGBD-like superfamily/PGBD"/>
    <property type="match status" value="1"/>
</dbReference>
<comment type="caution">
    <text evidence="1">The sequence shown here is derived from an EMBL/GenBank/DDBJ whole genome shotgun (WGS) entry which is preliminary data.</text>
</comment>
<gene>
    <name evidence="1" type="ORF">OV079_27445</name>
</gene>
<evidence type="ECO:0000313" key="2">
    <source>
        <dbReference type="Proteomes" id="UP001150924"/>
    </source>
</evidence>
<dbReference type="InterPro" id="IPR036365">
    <property type="entry name" value="PGBD-like_sf"/>
</dbReference>
<dbReference type="RefSeq" id="WP_267771894.1">
    <property type="nucleotide sequence ID" value="NZ_JAPNKE010000002.1"/>
</dbReference>